<name>A0A1I5PTB9_9FIRM</name>
<keyword evidence="6" id="KW-1185">Reference proteome</keyword>
<evidence type="ECO:0000256" key="2">
    <source>
        <dbReference type="SAM" id="Coils"/>
    </source>
</evidence>
<feature type="domain" description="Glycosyl transferase family 1" evidence="3">
    <location>
        <begin position="188"/>
        <end position="346"/>
    </location>
</feature>
<evidence type="ECO:0000259" key="4">
    <source>
        <dbReference type="Pfam" id="PF13439"/>
    </source>
</evidence>
<evidence type="ECO:0000256" key="1">
    <source>
        <dbReference type="ARBA" id="ARBA00022679"/>
    </source>
</evidence>
<dbReference type="PANTHER" id="PTHR46401">
    <property type="entry name" value="GLYCOSYLTRANSFERASE WBBK-RELATED"/>
    <property type="match status" value="1"/>
</dbReference>
<accession>A0A1I5PTB9</accession>
<protein>
    <submittedName>
        <fullName evidence="5">Glycosyltransferase involved in cell wall bisynthesis</fullName>
    </submittedName>
</protein>
<gene>
    <name evidence="5" type="ORF">SAMN04487928_101133</name>
</gene>
<evidence type="ECO:0000313" key="5">
    <source>
        <dbReference type="EMBL" id="SFP37214.1"/>
    </source>
</evidence>
<evidence type="ECO:0000313" key="6">
    <source>
        <dbReference type="Proteomes" id="UP000182624"/>
    </source>
</evidence>
<dbReference type="Gene3D" id="3.40.50.2000">
    <property type="entry name" value="Glycogen Phosphorylase B"/>
    <property type="match status" value="2"/>
</dbReference>
<keyword evidence="2" id="KW-0175">Coiled coil</keyword>
<dbReference type="AlphaFoldDB" id="A0A1I5PTB9"/>
<feature type="coiled-coil region" evidence="2">
    <location>
        <begin position="325"/>
        <end position="352"/>
    </location>
</feature>
<dbReference type="InterPro" id="IPR001296">
    <property type="entry name" value="Glyco_trans_1"/>
</dbReference>
<dbReference type="SUPFAM" id="SSF53756">
    <property type="entry name" value="UDP-Glycosyltransferase/glycogen phosphorylase"/>
    <property type="match status" value="1"/>
</dbReference>
<dbReference type="Proteomes" id="UP000182624">
    <property type="component" value="Unassembled WGS sequence"/>
</dbReference>
<dbReference type="EMBL" id="FOXO01000001">
    <property type="protein sequence ID" value="SFP37214.1"/>
    <property type="molecule type" value="Genomic_DNA"/>
</dbReference>
<dbReference type="Pfam" id="PF13439">
    <property type="entry name" value="Glyco_transf_4"/>
    <property type="match status" value="1"/>
</dbReference>
<feature type="domain" description="Glycosyltransferase subfamily 4-like N-terminal" evidence="4">
    <location>
        <begin position="36"/>
        <end position="172"/>
    </location>
</feature>
<dbReference type="InterPro" id="IPR028098">
    <property type="entry name" value="Glyco_trans_4-like_N"/>
</dbReference>
<dbReference type="CDD" id="cd03809">
    <property type="entry name" value="GT4_MtfB-like"/>
    <property type="match status" value="1"/>
</dbReference>
<dbReference type="OrthoDB" id="9797829at2"/>
<organism evidence="5 6">
    <name type="scientific">Butyrivibrio proteoclasticus</name>
    <dbReference type="NCBI Taxonomy" id="43305"/>
    <lineage>
        <taxon>Bacteria</taxon>
        <taxon>Bacillati</taxon>
        <taxon>Bacillota</taxon>
        <taxon>Clostridia</taxon>
        <taxon>Lachnospirales</taxon>
        <taxon>Lachnospiraceae</taxon>
        <taxon>Butyrivibrio</taxon>
    </lineage>
</organism>
<dbReference type="RefSeq" id="WP_074882886.1">
    <property type="nucleotide sequence ID" value="NZ_FOXO01000001.1"/>
</dbReference>
<evidence type="ECO:0000259" key="3">
    <source>
        <dbReference type="Pfam" id="PF00534"/>
    </source>
</evidence>
<sequence length="368" mass="42840">MKIGIDADMFINPNGTGIPNSVFKVLDYWKNNHPEHEYYLFAYKKITLFDEYPSNWHVVDKWPIKIGRFWRMFGESFAIRKYGVDVFWGTNYFLPNRVKSVRYVLTIYDMALYLIEGIGEKKNLNRMKRNLPRSVNNSDKIIAISQSTKDDIKKIFNVDDKKVIVSYCGIDNEGNCSIDFNNVRSELKFEAPFFLFVSTIEPRKNIITIIRAFEEYLNKYDGDELLVLAGQKGWNCDNIYSAIDNSKYKDRIILPGYISSDEKKYLLTNAKAFLYPSLYEGFGLPVLEAFKYNLPVITSNVSSLPEVAGDAAFYIEKTTDYHSLCMKMREVMELTENEKADLANRMTKQRNKFSWDKNAEEIMEVLSI</sequence>
<reference evidence="6" key="1">
    <citation type="submission" date="2016-10" db="EMBL/GenBank/DDBJ databases">
        <authorList>
            <person name="Varghese N."/>
            <person name="Submissions S."/>
        </authorList>
    </citation>
    <scope>NUCLEOTIDE SEQUENCE [LARGE SCALE GENOMIC DNA]</scope>
    <source>
        <strain evidence="6">P18</strain>
    </source>
</reference>
<dbReference type="PANTHER" id="PTHR46401:SF2">
    <property type="entry name" value="GLYCOSYLTRANSFERASE WBBK-RELATED"/>
    <property type="match status" value="1"/>
</dbReference>
<dbReference type="GO" id="GO:0016757">
    <property type="term" value="F:glycosyltransferase activity"/>
    <property type="evidence" value="ECO:0007669"/>
    <property type="project" value="InterPro"/>
</dbReference>
<dbReference type="Pfam" id="PF00534">
    <property type="entry name" value="Glycos_transf_1"/>
    <property type="match status" value="1"/>
</dbReference>
<dbReference type="GO" id="GO:0009103">
    <property type="term" value="P:lipopolysaccharide biosynthetic process"/>
    <property type="evidence" value="ECO:0007669"/>
    <property type="project" value="TreeGrafter"/>
</dbReference>
<keyword evidence="1 5" id="KW-0808">Transferase</keyword>
<proteinExistence type="predicted"/>